<dbReference type="AlphaFoldDB" id="A0A2U1KDS8"/>
<gene>
    <name evidence="2" type="ORF">CTI12_AA614410</name>
</gene>
<dbReference type="OrthoDB" id="1897577at2759"/>
<reference evidence="2 3" key="1">
    <citation type="journal article" date="2018" name="Mol. Plant">
        <title>The genome of Artemisia annua provides insight into the evolution of Asteraceae family and artemisinin biosynthesis.</title>
        <authorList>
            <person name="Shen Q."/>
            <person name="Zhang L."/>
            <person name="Liao Z."/>
            <person name="Wang S."/>
            <person name="Yan T."/>
            <person name="Shi P."/>
            <person name="Liu M."/>
            <person name="Fu X."/>
            <person name="Pan Q."/>
            <person name="Wang Y."/>
            <person name="Lv Z."/>
            <person name="Lu X."/>
            <person name="Zhang F."/>
            <person name="Jiang W."/>
            <person name="Ma Y."/>
            <person name="Chen M."/>
            <person name="Hao X."/>
            <person name="Li L."/>
            <person name="Tang Y."/>
            <person name="Lv G."/>
            <person name="Zhou Y."/>
            <person name="Sun X."/>
            <person name="Brodelius P.E."/>
            <person name="Rose J.K.C."/>
            <person name="Tang K."/>
        </authorList>
    </citation>
    <scope>NUCLEOTIDE SEQUENCE [LARGE SCALE GENOMIC DNA]</scope>
    <source>
        <strain evidence="3">cv. Huhao1</strain>
        <tissue evidence="2">Leaf</tissue>
    </source>
</reference>
<keyword evidence="3" id="KW-1185">Reference proteome</keyword>
<sequence>MWFIVLCVMLLPFAFASIDTTRLPSEEVEALREIGRKLGKDWNFEEDPCGGWVSNMTYNDDTVSCNCETNGTICHVVSM</sequence>
<evidence type="ECO:0000313" key="3">
    <source>
        <dbReference type="Proteomes" id="UP000245207"/>
    </source>
</evidence>
<proteinExistence type="predicted"/>
<dbReference type="STRING" id="35608.A0A2U1KDS8"/>
<name>A0A2U1KDS8_ARTAN</name>
<keyword evidence="1" id="KW-0732">Signal</keyword>
<accession>A0A2U1KDS8</accession>
<evidence type="ECO:0000313" key="2">
    <source>
        <dbReference type="EMBL" id="PWA34927.1"/>
    </source>
</evidence>
<organism evidence="2 3">
    <name type="scientific">Artemisia annua</name>
    <name type="common">Sweet wormwood</name>
    <dbReference type="NCBI Taxonomy" id="35608"/>
    <lineage>
        <taxon>Eukaryota</taxon>
        <taxon>Viridiplantae</taxon>
        <taxon>Streptophyta</taxon>
        <taxon>Embryophyta</taxon>
        <taxon>Tracheophyta</taxon>
        <taxon>Spermatophyta</taxon>
        <taxon>Magnoliopsida</taxon>
        <taxon>eudicotyledons</taxon>
        <taxon>Gunneridae</taxon>
        <taxon>Pentapetalae</taxon>
        <taxon>asterids</taxon>
        <taxon>campanulids</taxon>
        <taxon>Asterales</taxon>
        <taxon>Asteraceae</taxon>
        <taxon>Asteroideae</taxon>
        <taxon>Anthemideae</taxon>
        <taxon>Artemisiinae</taxon>
        <taxon>Artemisia</taxon>
    </lineage>
</organism>
<protein>
    <submittedName>
        <fullName evidence="2">Leucine-rich repeat domain, L domain-like protein</fullName>
    </submittedName>
</protein>
<feature type="signal peptide" evidence="1">
    <location>
        <begin position="1"/>
        <end position="16"/>
    </location>
</feature>
<feature type="chain" id="PRO_5015625109" evidence="1">
    <location>
        <begin position="17"/>
        <end position="79"/>
    </location>
</feature>
<comment type="caution">
    <text evidence="2">The sequence shown here is derived from an EMBL/GenBank/DDBJ whole genome shotgun (WGS) entry which is preliminary data.</text>
</comment>
<dbReference type="Proteomes" id="UP000245207">
    <property type="component" value="Unassembled WGS sequence"/>
</dbReference>
<evidence type="ECO:0000256" key="1">
    <source>
        <dbReference type="SAM" id="SignalP"/>
    </source>
</evidence>
<dbReference type="EMBL" id="PKPP01021129">
    <property type="protein sequence ID" value="PWA34927.1"/>
    <property type="molecule type" value="Genomic_DNA"/>
</dbReference>